<keyword evidence="1" id="KW-1133">Transmembrane helix</keyword>
<keyword evidence="1" id="KW-0472">Membrane</keyword>
<dbReference type="RefSeq" id="WP_062499316.1">
    <property type="nucleotide sequence ID" value="NZ_MXAN01000098.1"/>
</dbReference>
<dbReference type="Proteomes" id="UP000191025">
    <property type="component" value="Unassembled WGS sequence"/>
</dbReference>
<sequence>MFIDTAITQVAHDLPIKAGVLVITLLLMAVMGVPWWQYAMVGVVWVVCLCLDKVRAIPIHELSAHAPDDVWYLGMYDGADRQIWQAYLSDVAVMGRRVTMTFRVVVPFEITYRVTIHHRMVSEQDFRRLASLKI</sequence>
<proteinExistence type="predicted"/>
<dbReference type="EMBL" id="MXAN01000098">
    <property type="protein sequence ID" value="OPH33869.1"/>
    <property type="molecule type" value="Genomic_DNA"/>
</dbReference>
<accession>A0A1V4GMG2</accession>
<gene>
    <name evidence="2" type="ORF">B5J94_12255</name>
</gene>
<evidence type="ECO:0000256" key="1">
    <source>
        <dbReference type="SAM" id="Phobius"/>
    </source>
</evidence>
<dbReference type="AlphaFoldDB" id="A0A1V4GMG2"/>
<organism evidence="2 3">
    <name type="scientific">Moraxella lacunata</name>
    <dbReference type="NCBI Taxonomy" id="477"/>
    <lineage>
        <taxon>Bacteria</taxon>
        <taxon>Pseudomonadati</taxon>
        <taxon>Pseudomonadota</taxon>
        <taxon>Gammaproteobacteria</taxon>
        <taxon>Moraxellales</taxon>
        <taxon>Moraxellaceae</taxon>
        <taxon>Moraxella</taxon>
    </lineage>
</organism>
<evidence type="ECO:0000313" key="2">
    <source>
        <dbReference type="EMBL" id="OPH33869.1"/>
    </source>
</evidence>
<keyword evidence="1" id="KW-0812">Transmembrane</keyword>
<reference evidence="3" key="1">
    <citation type="submission" date="2017-03" db="EMBL/GenBank/DDBJ databases">
        <title>Draft genome sequence of Moraxella equi CCUG 4950T type strain.</title>
        <authorList>
            <person name="Salva-Serra F."/>
            <person name="Engstrom-Jakobsson H."/>
            <person name="Thorell K."/>
            <person name="Jaen-Luchoro D."/>
            <person name="Gonzales-Siles L."/>
            <person name="Karlsson R."/>
            <person name="Yazdan S."/>
            <person name="Boulund F."/>
            <person name="Johnning A."/>
            <person name="Engstrand L."/>
            <person name="Kristiansson E."/>
            <person name="Moore E."/>
        </authorList>
    </citation>
    <scope>NUCLEOTIDE SEQUENCE [LARGE SCALE GENOMIC DNA]</scope>
    <source>
        <strain evidence="3">CCUG 4441</strain>
    </source>
</reference>
<evidence type="ECO:0000313" key="3">
    <source>
        <dbReference type="Proteomes" id="UP000191025"/>
    </source>
</evidence>
<comment type="caution">
    <text evidence="2">The sequence shown here is derived from an EMBL/GenBank/DDBJ whole genome shotgun (WGS) entry which is preliminary data.</text>
</comment>
<feature type="transmembrane region" description="Helical" evidence="1">
    <location>
        <begin position="20"/>
        <end position="51"/>
    </location>
</feature>
<name>A0A1V4GMG2_MORLA</name>
<protein>
    <submittedName>
        <fullName evidence="2">Uncharacterized protein</fullName>
    </submittedName>
</protein>